<feature type="compositionally biased region" description="Low complexity" evidence="1">
    <location>
        <begin position="148"/>
        <end position="184"/>
    </location>
</feature>
<feature type="region of interest" description="Disordered" evidence="1">
    <location>
        <begin position="67"/>
        <end position="304"/>
    </location>
</feature>
<sequence length="518" mass="53273">MRGDEARTTAGGGAQSRGRSGPRHAAPKKSLLTKFHMPAGKALALAAMPTAVFVGMGLTPKLAVAAEEPGNPFAPGPCVTQPDAAGKDAEKDAEKDAAKGKDDAAKGDTDKAEPDKVKPDKVKPDKVNPGKAGPDAAKPDRTPVPGTAKPGKTPAPDAAKPPAEQPAGGAEKAKASGAPAGAESKNPLDPLGVGPAIKDFFEGLGGRKKEEQPAPPAADPPKKDAPAADAAKNAEPDGKAGRPTPKDDAGDTKDTKESGAEKAAKETEQTKDAKDAEQAEKAKADKAERAEKAKLDKAAEDAEEKAEATAAKTAKAIRAAAEKLGIEVEDFDKDGDGKPDLVPNEDGLIPFPCPTADPDALADAELEPGIPALPDDPWVLETSMLTLRGLDYAGVVEVRTASGKIKKVLKFTAKETDIKDLHQTTVGPNGTTGHVMARKGSTSTLRQGTVTMYTEELKGNLFGLIPVTFSPRTPPPLNVPIAMFTKVRVTQAGQFGGTLTVPGLHNYYTGPGTGNAAG</sequence>
<feature type="region of interest" description="Disordered" evidence="1">
    <location>
        <begin position="1"/>
        <end position="33"/>
    </location>
</feature>
<reference evidence="2 3" key="1">
    <citation type="submission" date="2024-09" db="EMBL/GenBank/DDBJ databases">
        <authorList>
            <person name="Sun Q."/>
            <person name="Mori K."/>
        </authorList>
    </citation>
    <scope>NUCLEOTIDE SEQUENCE [LARGE SCALE GENOMIC DNA]</scope>
    <source>
        <strain evidence="2 3">JCM 4362</strain>
    </source>
</reference>
<name>A0ABV5PER0_STRCM</name>
<gene>
    <name evidence="2" type="ORF">ACFFTU_16510</name>
</gene>
<dbReference type="EMBL" id="JBHMCR010000009">
    <property type="protein sequence ID" value="MFB9521548.1"/>
    <property type="molecule type" value="Genomic_DNA"/>
</dbReference>
<evidence type="ECO:0000256" key="1">
    <source>
        <dbReference type="SAM" id="MobiDB-lite"/>
    </source>
</evidence>
<feature type="compositionally biased region" description="Basic and acidic residues" evidence="1">
    <location>
        <begin position="220"/>
        <end position="300"/>
    </location>
</feature>
<evidence type="ECO:0000313" key="2">
    <source>
        <dbReference type="EMBL" id="MFB9521548.1"/>
    </source>
</evidence>
<feature type="compositionally biased region" description="Basic and acidic residues" evidence="1">
    <location>
        <begin position="85"/>
        <end position="128"/>
    </location>
</feature>
<accession>A0ABV5PER0</accession>
<keyword evidence="3" id="KW-1185">Reference proteome</keyword>
<evidence type="ECO:0000313" key="3">
    <source>
        <dbReference type="Proteomes" id="UP001589718"/>
    </source>
</evidence>
<proteinExistence type="predicted"/>
<feature type="compositionally biased region" description="Basic and acidic residues" evidence="1">
    <location>
        <begin position="199"/>
        <end position="212"/>
    </location>
</feature>
<comment type="caution">
    <text evidence="2">The sequence shown here is derived from an EMBL/GenBank/DDBJ whole genome shotgun (WGS) entry which is preliminary data.</text>
</comment>
<dbReference type="Proteomes" id="UP001589718">
    <property type="component" value="Unassembled WGS sequence"/>
</dbReference>
<dbReference type="RefSeq" id="WP_345228337.1">
    <property type="nucleotide sequence ID" value="NZ_BAAAXE010000015.1"/>
</dbReference>
<protein>
    <submittedName>
        <fullName evidence="2">Uncharacterized protein</fullName>
    </submittedName>
</protein>
<organism evidence="2 3">
    <name type="scientific">Streptomyces cremeus</name>
    <dbReference type="NCBI Taxonomy" id="66881"/>
    <lineage>
        <taxon>Bacteria</taxon>
        <taxon>Bacillati</taxon>
        <taxon>Actinomycetota</taxon>
        <taxon>Actinomycetes</taxon>
        <taxon>Kitasatosporales</taxon>
        <taxon>Streptomycetaceae</taxon>
        <taxon>Streptomyces</taxon>
    </lineage>
</organism>